<evidence type="ECO:0000256" key="1">
    <source>
        <dbReference type="SAM" id="Phobius"/>
    </source>
</evidence>
<keyword evidence="3" id="KW-1185">Reference proteome</keyword>
<organism evidence="2 3">
    <name type="scientific">Sphingobium xenophagum</name>
    <dbReference type="NCBI Taxonomy" id="121428"/>
    <lineage>
        <taxon>Bacteria</taxon>
        <taxon>Pseudomonadati</taxon>
        <taxon>Pseudomonadota</taxon>
        <taxon>Alphaproteobacteria</taxon>
        <taxon>Sphingomonadales</taxon>
        <taxon>Sphingomonadaceae</taxon>
        <taxon>Sphingobium</taxon>
    </lineage>
</organism>
<dbReference type="EMBL" id="JAVDWV010000021">
    <property type="protein sequence ID" value="MDR7156841.1"/>
    <property type="molecule type" value="Genomic_DNA"/>
</dbReference>
<dbReference type="RefSeq" id="WP_310227372.1">
    <property type="nucleotide sequence ID" value="NZ_JAVDWV010000021.1"/>
</dbReference>
<keyword evidence="1" id="KW-1133">Transmembrane helix</keyword>
<reference evidence="2 3" key="1">
    <citation type="submission" date="2023-07" db="EMBL/GenBank/DDBJ databases">
        <title>Sorghum-associated microbial communities from plants grown in Nebraska, USA.</title>
        <authorList>
            <person name="Schachtman D."/>
        </authorList>
    </citation>
    <scope>NUCLEOTIDE SEQUENCE [LARGE SCALE GENOMIC DNA]</scope>
    <source>
        <strain evidence="2 3">4256</strain>
    </source>
</reference>
<dbReference type="Pfam" id="PF19613">
    <property type="entry name" value="DUF6118"/>
    <property type="match status" value="1"/>
</dbReference>
<gene>
    <name evidence="2" type="ORF">J2W40_003687</name>
</gene>
<dbReference type="Proteomes" id="UP001267638">
    <property type="component" value="Unassembled WGS sequence"/>
</dbReference>
<dbReference type="InterPro" id="IPR046121">
    <property type="entry name" value="DUF6118"/>
</dbReference>
<proteinExistence type="predicted"/>
<evidence type="ECO:0000313" key="2">
    <source>
        <dbReference type="EMBL" id="MDR7156841.1"/>
    </source>
</evidence>
<keyword evidence="1" id="KW-0472">Membrane</keyword>
<protein>
    <submittedName>
        <fullName evidence="2">Uncharacterized protein</fullName>
    </submittedName>
</protein>
<keyword evidence="1" id="KW-0812">Transmembrane</keyword>
<comment type="caution">
    <text evidence="2">The sequence shown here is derived from an EMBL/GenBank/DDBJ whole genome shotgun (WGS) entry which is preliminary data.</text>
</comment>
<name>A0ABU1X6T8_SPHXE</name>
<accession>A0ABU1X6T8</accession>
<evidence type="ECO:0000313" key="3">
    <source>
        <dbReference type="Proteomes" id="UP001267638"/>
    </source>
</evidence>
<sequence length="198" mass="21672">MTDIPPQSAIADDPTQAFEGLRQEISLLHTAIQGLTAAREKMPDYNPTLGAISQQLATLTESLEGIAQAPAVKLTPTDMVRELAKAAIDVRADDKRQMDEARATMHQSIGQLDGIALRAQATNHQRKREMGICSAAFFAGILLWSFVPGVIARSLPASWHVPEWMAARTLKIKEVALIKMRDTHADELNTEIGKDGTY</sequence>
<feature type="transmembrane region" description="Helical" evidence="1">
    <location>
        <begin position="135"/>
        <end position="155"/>
    </location>
</feature>